<dbReference type="InParanoid" id="A0A0C3EE86"/>
<proteinExistence type="predicted"/>
<protein>
    <submittedName>
        <fullName evidence="1">Uncharacterized protein</fullName>
    </submittedName>
</protein>
<sequence length="277" mass="31146">MRYTVIKPDKPPIVHSFSFPGLWALSKSVDVDHVVQDPNYVIGEKISSDQWDTILKQAAVPDTFRTLNKGVGPDEYTAISCIIEDMLAVSTNARLMYDADVHTMIIELPTTVHKVPFDHLREVLESGLDDTPYDEDTILAQVHMNHNILIMGSTLVVPDMLISLMAVHGGTFMAPWYILIRECTFSQLVKVIIDEVCNYQSPLKDSDTWEFFWNINKVLSLDKFLALCPNAGSKGTLGAISIVWTIMFGSGNWGRVQLTLVAQTLHTWHMNTKNCFS</sequence>
<dbReference type="AlphaFoldDB" id="A0A0C3EE86"/>
<evidence type="ECO:0000313" key="1">
    <source>
        <dbReference type="EMBL" id="KIM66594.1"/>
    </source>
</evidence>
<keyword evidence="2" id="KW-1185">Reference proteome</keyword>
<organism evidence="1 2">
    <name type="scientific">Scleroderma citrinum Foug A</name>
    <dbReference type="NCBI Taxonomy" id="1036808"/>
    <lineage>
        <taxon>Eukaryota</taxon>
        <taxon>Fungi</taxon>
        <taxon>Dikarya</taxon>
        <taxon>Basidiomycota</taxon>
        <taxon>Agaricomycotina</taxon>
        <taxon>Agaricomycetes</taxon>
        <taxon>Agaricomycetidae</taxon>
        <taxon>Boletales</taxon>
        <taxon>Sclerodermatineae</taxon>
        <taxon>Sclerodermataceae</taxon>
        <taxon>Scleroderma</taxon>
    </lineage>
</organism>
<dbReference type="Proteomes" id="UP000053989">
    <property type="component" value="Unassembled WGS sequence"/>
</dbReference>
<dbReference type="OrthoDB" id="2688374at2759"/>
<dbReference type="EMBL" id="KN822016">
    <property type="protein sequence ID" value="KIM66594.1"/>
    <property type="molecule type" value="Genomic_DNA"/>
</dbReference>
<reference evidence="1 2" key="1">
    <citation type="submission" date="2014-04" db="EMBL/GenBank/DDBJ databases">
        <authorList>
            <consortium name="DOE Joint Genome Institute"/>
            <person name="Kuo A."/>
            <person name="Kohler A."/>
            <person name="Nagy L.G."/>
            <person name="Floudas D."/>
            <person name="Copeland A."/>
            <person name="Barry K.W."/>
            <person name="Cichocki N."/>
            <person name="Veneault-Fourrey C."/>
            <person name="LaButti K."/>
            <person name="Lindquist E.A."/>
            <person name="Lipzen A."/>
            <person name="Lundell T."/>
            <person name="Morin E."/>
            <person name="Murat C."/>
            <person name="Sun H."/>
            <person name="Tunlid A."/>
            <person name="Henrissat B."/>
            <person name="Grigoriev I.V."/>
            <person name="Hibbett D.S."/>
            <person name="Martin F."/>
            <person name="Nordberg H.P."/>
            <person name="Cantor M.N."/>
            <person name="Hua S.X."/>
        </authorList>
    </citation>
    <scope>NUCLEOTIDE SEQUENCE [LARGE SCALE GENOMIC DNA]</scope>
    <source>
        <strain evidence="1 2">Foug A</strain>
    </source>
</reference>
<name>A0A0C3EE86_9AGAM</name>
<accession>A0A0C3EE86</accession>
<reference evidence="2" key="2">
    <citation type="submission" date="2015-01" db="EMBL/GenBank/DDBJ databases">
        <title>Evolutionary Origins and Diversification of the Mycorrhizal Mutualists.</title>
        <authorList>
            <consortium name="DOE Joint Genome Institute"/>
            <consortium name="Mycorrhizal Genomics Consortium"/>
            <person name="Kohler A."/>
            <person name="Kuo A."/>
            <person name="Nagy L.G."/>
            <person name="Floudas D."/>
            <person name="Copeland A."/>
            <person name="Barry K.W."/>
            <person name="Cichocki N."/>
            <person name="Veneault-Fourrey C."/>
            <person name="LaButti K."/>
            <person name="Lindquist E.A."/>
            <person name="Lipzen A."/>
            <person name="Lundell T."/>
            <person name="Morin E."/>
            <person name="Murat C."/>
            <person name="Riley R."/>
            <person name="Ohm R."/>
            <person name="Sun H."/>
            <person name="Tunlid A."/>
            <person name="Henrissat B."/>
            <person name="Grigoriev I.V."/>
            <person name="Hibbett D.S."/>
            <person name="Martin F."/>
        </authorList>
    </citation>
    <scope>NUCLEOTIDE SEQUENCE [LARGE SCALE GENOMIC DNA]</scope>
    <source>
        <strain evidence="2">Foug A</strain>
    </source>
</reference>
<evidence type="ECO:0000313" key="2">
    <source>
        <dbReference type="Proteomes" id="UP000053989"/>
    </source>
</evidence>
<dbReference type="HOGENOM" id="CLU_1005296_0_0_1"/>
<gene>
    <name evidence="1" type="ORF">SCLCIDRAFT_7809</name>
</gene>